<keyword evidence="8 12" id="KW-0326">Glycosidase</keyword>
<evidence type="ECO:0000313" key="16">
    <source>
        <dbReference type="Proteomes" id="UP000018896"/>
    </source>
</evidence>
<gene>
    <name evidence="15" type="ORF">JCM9157_3988</name>
</gene>
<comment type="cofactor">
    <cofactor evidence="12">
        <name>NAD(+)</name>
        <dbReference type="ChEBI" id="CHEBI:57540"/>
    </cofactor>
    <text evidence="12">Binds 1 NAD(+) per subunit.</text>
</comment>
<keyword evidence="10" id="KW-0170">Cobalt</keyword>
<feature type="binding site" evidence="10">
    <location>
        <position position="170"/>
    </location>
    <ligand>
        <name>Mn(2+)</name>
        <dbReference type="ChEBI" id="CHEBI:29035"/>
    </ligand>
</feature>
<feature type="region of interest" description="Disordered" evidence="13">
    <location>
        <begin position="471"/>
        <end position="501"/>
    </location>
</feature>
<evidence type="ECO:0000256" key="2">
    <source>
        <dbReference type="ARBA" id="ARBA00010141"/>
    </source>
</evidence>
<evidence type="ECO:0000256" key="8">
    <source>
        <dbReference type="ARBA" id="ARBA00023295"/>
    </source>
</evidence>
<keyword evidence="5 12" id="KW-0520">NAD</keyword>
<dbReference type="AlphaFoldDB" id="W4QXA9"/>
<sequence>MSFKVTFIGAGSIGFTRGLLRDLLTVKEFHNIEVAFTDINQKNLDMVTELCQRDIYENGLNIRIHATADRREALRGARYIFTVVRIGGLEAFTHDVEIPLKYGVDQCVGDTLCAGGIMYGQRGISEMLNICKDIREVAEPNCLQLNYANPMAMLTWACNKYGKVRTIGLCHGVQGGHRQISEVFGLNKNEVDIICAGINHQTWYIQIKHKGEDLTGRLLEAFESHPEFSKTEKVRIDMLRRFGYYSTESNGHLSEYVPWYRKRPEEINDWIDLGTWINGETGGYLRVCTEGRSWFETDFPNWMKEPAFVYKEEDRGEEHGSYIIEGLETGRIYRGHFNVINNGIISNLPDDAIIEAPGYVDHNGISMPHVGELPLGCAAVCNTSVSVQRLAVEAAVRGDDQLLRQAFMMDPLVGAICNPPEIWQMVDEMLVAQAEWLPQYKEAILAANKRMASGTLLATKNYNGAARLKTKTVKEMQKNRDDANKNARESDKAKERPSIKK</sequence>
<keyword evidence="16" id="KW-1185">Reference proteome</keyword>
<dbReference type="eggNOG" id="COG1486">
    <property type="taxonomic scope" value="Bacteria"/>
</dbReference>
<keyword evidence="3 10" id="KW-0479">Metal-binding</keyword>
<evidence type="ECO:0000256" key="11">
    <source>
        <dbReference type="PIRSR" id="PIRSR601088-4"/>
    </source>
</evidence>
<proteinExistence type="inferred from homology"/>
<evidence type="ECO:0000256" key="3">
    <source>
        <dbReference type="ARBA" id="ARBA00022723"/>
    </source>
</evidence>
<dbReference type="GO" id="GO:0046872">
    <property type="term" value="F:metal ion binding"/>
    <property type="evidence" value="ECO:0007669"/>
    <property type="project" value="UniProtKB-KW"/>
</dbReference>
<dbReference type="Pfam" id="PF11975">
    <property type="entry name" value="Glyco_hydro_4C"/>
    <property type="match status" value="1"/>
</dbReference>
<dbReference type="Proteomes" id="UP000018896">
    <property type="component" value="Unassembled WGS sequence"/>
</dbReference>
<keyword evidence="10" id="KW-0533">Nickel</keyword>
<dbReference type="Pfam" id="PF02056">
    <property type="entry name" value="Glyco_hydro_4"/>
    <property type="match status" value="1"/>
</dbReference>
<evidence type="ECO:0000256" key="9">
    <source>
        <dbReference type="PIRSR" id="PIRSR601088-2"/>
    </source>
</evidence>
<name>W4QXA9_HALA3</name>
<comment type="cofactor">
    <cofactor evidence="1">
        <name>Mn(2+)</name>
        <dbReference type="ChEBI" id="CHEBI:29035"/>
    </cofactor>
</comment>
<organism evidence="15 16">
    <name type="scientific">Halalkalibacter akibai (strain ATCC 43226 / DSM 21942 / CIP 109018 / JCM 9157 / 1139)</name>
    <name type="common">Bacillus akibai</name>
    <dbReference type="NCBI Taxonomy" id="1236973"/>
    <lineage>
        <taxon>Bacteria</taxon>
        <taxon>Bacillati</taxon>
        <taxon>Bacillota</taxon>
        <taxon>Bacilli</taxon>
        <taxon>Bacillales</taxon>
        <taxon>Bacillaceae</taxon>
        <taxon>Halalkalibacter</taxon>
    </lineage>
</organism>
<dbReference type="NCBIfam" id="NF011657">
    <property type="entry name" value="PRK15076.1"/>
    <property type="match status" value="1"/>
</dbReference>
<dbReference type="PRINTS" id="PR00732">
    <property type="entry name" value="GLHYDRLASE4"/>
</dbReference>
<feature type="domain" description="Glycosyl hydrolase family 4 C-terminal" evidence="14">
    <location>
        <begin position="195"/>
        <end position="413"/>
    </location>
</feature>
<feature type="binding site" evidence="10">
    <location>
        <position position="200"/>
    </location>
    <ligand>
        <name>Mn(2+)</name>
        <dbReference type="ChEBI" id="CHEBI:29035"/>
    </ligand>
</feature>
<dbReference type="InterPro" id="IPR036291">
    <property type="entry name" value="NAD(P)-bd_dom_sf"/>
</dbReference>
<dbReference type="EMBL" id="BAUV01000042">
    <property type="protein sequence ID" value="GAE36770.1"/>
    <property type="molecule type" value="Genomic_DNA"/>
</dbReference>
<dbReference type="OrthoDB" id="9808275at2"/>
<keyword evidence="7" id="KW-0119">Carbohydrate metabolism</keyword>
<dbReference type="InterPro" id="IPR015955">
    <property type="entry name" value="Lactate_DH/Glyco_Ohase_4_C"/>
</dbReference>
<evidence type="ECO:0000256" key="10">
    <source>
        <dbReference type="PIRSR" id="PIRSR601088-3"/>
    </source>
</evidence>
<evidence type="ECO:0000256" key="5">
    <source>
        <dbReference type="ARBA" id="ARBA00023027"/>
    </source>
</evidence>
<dbReference type="Gene3D" id="3.90.1820.10">
    <property type="entry name" value="AglA-like glucosidase"/>
    <property type="match status" value="1"/>
</dbReference>
<accession>W4QXA9</accession>
<dbReference type="GO" id="GO:0005975">
    <property type="term" value="P:carbohydrate metabolic process"/>
    <property type="evidence" value="ECO:0007669"/>
    <property type="project" value="InterPro"/>
</dbReference>
<evidence type="ECO:0000256" key="4">
    <source>
        <dbReference type="ARBA" id="ARBA00022801"/>
    </source>
</evidence>
<keyword evidence="10" id="KW-0408">Iron</keyword>
<evidence type="ECO:0000256" key="1">
    <source>
        <dbReference type="ARBA" id="ARBA00001936"/>
    </source>
</evidence>
<dbReference type="PANTHER" id="PTHR32092">
    <property type="entry name" value="6-PHOSPHO-BETA-GLUCOSIDASE-RELATED"/>
    <property type="match status" value="1"/>
</dbReference>
<evidence type="ECO:0000256" key="12">
    <source>
        <dbReference type="RuleBase" id="RU361152"/>
    </source>
</evidence>
<evidence type="ECO:0000259" key="14">
    <source>
        <dbReference type="Pfam" id="PF11975"/>
    </source>
</evidence>
<dbReference type="STRING" id="1236973.JCM9157_3988"/>
<comment type="similarity">
    <text evidence="2 12">Belongs to the glycosyl hydrolase 4 family.</text>
</comment>
<evidence type="ECO:0000256" key="7">
    <source>
        <dbReference type="ARBA" id="ARBA00023277"/>
    </source>
</evidence>
<dbReference type="InterPro" id="IPR053715">
    <property type="entry name" value="GH4_Enzyme_sf"/>
</dbReference>
<keyword evidence="4 12" id="KW-0378">Hydrolase</keyword>
<dbReference type="InterPro" id="IPR022616">
    <property type="entry name" value="Glyco_hydro_4_C"/>
</dbReference>
<dbReference type="PANTHER" id="PTHR32092:SF6">
    <property type="entry name" value="ALPHA-GALACTOSIDASE"/>
    <property type="match status" value="1"/>
</dbReference>
<feature type="compositionally biased region" description="Basic and acidic residues" evidence="13">
    <location>
        <begin position="472"/>
        <end position="501"/>
    </location>
</feature>
<dbReference type="GO" id="GO:0004553">
    <property type="term" value="F:hydrolase activity, hydrolyzing O-glycosyl compounds"/>
    <property type="evidence" value="ECO:0007669"/>
    <property type="project" value="InterPro"/>
</dbReference>
<dbReference type="GO" id="GO:0016616">
    <property type="term" value="F:oxidoreductase activity, acting on the CH-OH group of donors, NAD or NADP as acceptor"/>
    <property type="evidence" value="ECO:0007669"/>
    <property type="project" value="InterPro"/>
</dbReference>
<feature type="binding site" evidence="9">
    <location>
        <position position="149"/>
    </location>
    <ligand>
        <name>substrate</name>
    </ligand>
</feature>
<protein>
    <submittedName>
        <fullName evidence="15">Alpha-galactosidase</fullName>
    </submittedName>
</protein>
<keyword evidence="6 10" id="KW-0464">Manganese</keyword>
<dbReference type="SUPFAM" id="SSF56327">
    <property type="entry name" value="LDH C-terminal domain-like"/>
    <property type="match status" value="1"/>
</dbReference>
<reference evidence="15 16" key="1">
    <citation type="journal article" date="2014" name="Genome Announc.">
        <title>Draft Genome Sequences of Three Alkaliphilic Bacillus Strains, Bacillus wakoensis JCM 9140T, Bacillus akibai JCM 9157T, and Bacillus hemicellulosilyticus JCM 9152T.</title>
        <authorList>
            <person name="Yuki M."/>
            <person name="Oshima K."/>
            <person name="Suda W."/>
            <person name="Oshida Y."/>
            <person name="Kitamura K."/>
            <person name="Iida T."/>
            <person name="Hattori M."/>
            <person name="Ohkuma M."/>
        </authorList>
    </citation>
    <scope>NUCLEOTIDE SEQUENCE [LARGE SCALE GENOMIC DNA]</scope>
    <source>
        <strain evidence="15 16">JCM 9157</strain>
    </source>
</reference>
<dbReference type="InterPro" id="IPR001088">
    <property type="entry name" value="Glyco_hydro_4"/>
</dbReference>
<evidence type="ECO:0000256" key="13">
    <source>
        <dbReference type="SAM" id="MobiDB-lite"/>
    </source>
</evidence>
<dbReference type="SUPFAM" id="SSF51735">
    <property type="entry name" value="NAD(P)-binding Rossmann-fold domains"/>
    <property type="match status" value="1"/>
</dbReference>
<dbReference type="RefSeq" id="WP_035666929.1">
    <property type="nucleotide sequence ID" value="NZ_BAUV01000042.1"/>
</dbReference>
<feature type="site" description="Increases basicity of active site Tyr" evidence="11">
    <location>
        <position position="110"/>
    </location>
</feature>
<comment type="caution">
    <text evidence="15">The sequence shown here is derived from an EMBL/GenBank/DDBJ whole genome shotgun (WGS) entry which is preliminary data.</text>
</comment>
<dbReference type="CDD" id="cd05297">
    <property type="entry name" value="GH4_alpha_glucosidase_galactosidase"/>
    <property type="match status" value="1"/>
</dbReference>
<evidence type="ECO:0000313" key="15">
    <source>
        <dbReference type="EMBL" id="GAE36770.1"/>
    </source>
</evidence>
<evidence type="ECO:0000256" key="6">
    <source>
        <dbReference type="ARBA" id="ARBA00023211"/>
    </source>
</evidence>